<gene>
    <name evidence="2" type="ORF">BVRB_038520</name>
</gene>
<accession>A0A0J7YPV0</accession>
<feature type="compositionally biased region" description="Basic and acidic residues" evidence="1">
    <location>
        <begin position="128"/>
        <end position="145"/>
    </location>
</feature>
<evidence type="ECO:0000256" key="1">
    <source>
        <dbReference type="SAM" id="MobiDB-lite"/>
    </source>
</evidence>
<feature type="compositionally biased region" description="Polar residues" evidence="1">
    <location>
        <begin position="146"/>
        <end position="157"/>
    </location>
</feature>
<evidence type="ECO:0000313" key="3">
    <source>
        <dbReference type="Proteomes" id="UP000035740"/>
    </source>
</evidence>
<feature type="region of interest" description="Disordered" evidence="1">
    <location>
        <begin position="128"/>
        <end position="184"/>
    </location>
</feature>
<dbReference type="Proteomes" id="UP000035740">
    <property type="component" value="Unassembled WGS sequence"/>
</dbReference>
<dbReference type="AlphaFoldDB" id="A0A0J7YPV0"/>
<organism evidence="2 3">
    <name type="scientific">Beta vulgaris subsp. vulgaris</name>
    <name type="common">Beet</name>
    <dbReference type="NCBI Taxonomy" id="3555"/>
    <lineage>
        <taxon>Eukaryota</taxon>
        <taxon>Viridiplantae</taxon>
        <taxon>Streptophyta</taxon>
        <taxon>Embryophyta</taxon>
        <taxon>Tracheophyta</taxon>
        <taxon>Spermatophyta</taxon>
        <taxon>Magnoliopsida</taxon>
        <taxon>eudicotyledons</taxon>
        <taxon>Gunneridae</taxon>
        <taxon>Pentapetalae</taxon>
        <taxon>Caryophyllales</taxon>
        <taxon>Chenopodiaceae</taxon>
        <taxon>Betoideae</taxon>
        <taxon>Beta</taxon>
    </lineage>
</organism>
<feature type="region of interest" description="Disordered" evidence="1">
    <location>
        <begin position="54"/>
        <end position="79"/>
    </location>
</feature>
<feature type="non-terminal residue" evidence="2">
    <location>
        <position position="184"/>
    </location>
</feature>
<proteinExistence type="predicted"/>
<dbReference type="Gramene" id="KMS65188">
    <property type="protein sequence ID" value="KMS65188"/>
    <property type="gene ID" value="BVRB_038520"/>
</dbReference>
<reference evidence="2 3" key="1">
    <citation type="journal article" date="2014" name="Nature">
        <title>The genome of the recently domesticated crop plant sugar beet (Beta vulgaris).</title>
        <authorList>
            <person name="Dohm J.C."/>
            <person name="Minoche A.E."/>
            <person name="Holtgrawe D."/>
            <person name="Capella-Gutierrez S."/>
            <person name="Zakrzewski F."/>
            <person name="Tafer H."/>
            <person name="Rupp O."/>
            <person name="Sorensen T.R."/>
            <person name="Stracke R."/>
            <person name="Reinhardt R."/>
            <person name="Goesmann A."/>
            <person name="Kraft T."/>
            <person name="Schulz B."/>
            <person name="Stadler P.F."/>
            <person name="Schmidt T."/>
            <person name="Gabaldon T."/>
            <person name="Lehrach H."/>
            <person name="Weisshaar B."/>
            <person name="Himmelbauer H."/>
        </authorList>
    </citation>
    <scope>NUCLEOTIDE SEQUENCE [LARGE SCALE GENOMIC DNA]</scope>
    <source>
        <tissue evidence="2">Taproot</tissue>
    </source>
</reference>
<evidence type="ECO:0000313" key="2">
    <source>
        <dbReference type="EMBL" id="KMS65188.1"/>
    </source>
</evidence>
<sequence length="184" mass="20254">NSLPEVSTERKLHMMCDVVLLVIEKKKRLAPVQHSSAVRRSSIPPVSVVRTVVSASDSESSPSPRISAPPVPTAKLPLTPADTSMDIISKLSERMASLETTIRSMNDTMAARITIIEGKIRYLEQKLKSQEPIDREEQEKYREDQSNSNSSTGNQPRGQLEPNESKEKSIGRTEGAQIQVTSSG</sequence>
<protein>
    <submittedName>
        <fullName evidence="2">Uncharacterized protein</fullName>
    </submittedName>
</protein>
<name>A0A0J7YPV0_BETVV</name>
<feature type="compositionally biased region" description="Low complexity" evidence="1">
    <location>
        <begin position="54"/>
        <end position="66"/>
    </location>
</feature>
<feature type="non-terminal residue" evidence="2">
    <location>
        <position position="1"/>
    </location>
</feature>
<keyword evidence="3" id="KW-1185">Reference proteome</keyword>
<dbReference type="EMBL" id="KQ113207">
    <property type="protein sequence ID" value="KMS65188.1"/>
    <property type="molecule type" value="Genomic_DNA"/>
</dbReference>